<reference evidence="1 2" key="1">
    <citation type="journal article" date="2000" name="Nucleic Acids Res.">
        <title>Complete genome sequence of the alkaliphilic bacterium Bacillus halodurans and genomic sequence comparison with Bacillus subtilis.</title>
        <authorList>
            <person name="Takami H."/>
            <person name="Nakasone K."/>
            <person name="Takaki Y."/>
            <person name="Maeno G."/>
            <person name="Sasaki R."/>
            <person name="Masui N."/>
            <person name="Fuji F."/>
            <person name="Hirama C."/>
            <person name="Nakamura Y."/>
            <person name="Ogasawara N."/>
            <person name="Kuhara S."/>
            <person name="Horikoshi K."/>
        </authorList>
    </citation>
    <scope>NUCLEOTIDE SEQUENCE [LARGE SCALE GENOMIC DNA]</scope>
    <source>
        <strain evidence="2">ATCC BAA-125 / DSM 18197 / FERM 7344 / JCM 9153 / C-125</strain>
    </source>
</reference>
<dbReference type="AlphaFoldDB" id="Q9KBF3"/>
<dbReference type="KEGG" id="bha:BH1975"/>
<organism evidence="1 2">
    <name type="scientific">Halalkalibacterium halodurans (strain ATCC BAA-125 / DSM 18197 / FERM 7344 / JCM 9153 / C-125)</name>
    <name type="common">Bacillus halodurans</name>
    <dbReference type="NCBI Taxonomy" id="272558"/>
    <lineage>
        <taxon>Bacteria</taxon>
        <taxon>Bacillati</taxon>
        <taxon>Bacillota</taxon>
        <taxon>Bacilli</taxon>
        <taxon>Bacillales</taxon>
        <taxon>Bacillaceae</taxon>
        <taxon>Halalkalibacterium (ex Joshi et al. 2022)</taxon>
    </lineage>
</organism>
<accession>Q9KBF3</accession>
<dbReference type="PIR" id="G83896">
    <property type="entry name" value="G83896"/>
</dbReference>
<dbReference type="HOGENOM" id="CLU_203935_0_0_9"/>
<dbReference type="Pfam" id="PF21835">
    <property type="entry name" value="YIEGIA_cap"/>
    <property type="match status" value="1"/>
</dbReference>
<proteinExistence type="predicted"/>
<gene>
    <name evidence="1" type="ordered locus">BH1975</name>
</gene>
<dbReference type="EMBL" id="BA000004">
    <property type="protein sequence ID" value="BAB05694.1"/>
    <property type="molecule type" value="Genomic_DNA"/>
</dbReference>
<name>Q9KBF3_HALH5</name>
<evidence type="ECO:0000313" key="1">
    <source>
        <dbReference type="EMBL" id="BAB05694.1"/>
    </source>
</evidence>
<sequence length="66" mass="7437">MEKNDNQIQGILAFITTNKERYLGGDPLCLFAKDAEELKEIANAIAEVFLADLFYLKDGDCLIIKK</sequence>
<dbReference type="STRING" id="272558.gene:10727873"/>
<dbReference type="RefSeq" id="WP_010898133.1">
    <property type="nucleotide sequence ID" value="NC_002570.2"/>
</dbReference>
<protein>
    <submittedName>
        <fullName evidence="1">BH1975 protein</fullName>
    </submittedName>
</protein>
<keyword evidence="2" id="KW-1185">Reference proteome</keyword>
<dbReference type="Proteomes" id="UP000001258">
    <property type="component" value="Chromosome"/>
</dbReference>
<dbReference type="OrthoDB" id="2053805at2"/>
<dbReference type="InterPro" id="IPR054055">
    <property type="entry name" value="YpzH"/>
</dbReference>
<evidence type="ECO:0000313" key="2">
    <source>
        <dbReference type="Proteomes" id="UP000001258"/>
    </source>
</evidence>